<feature type="transmembrane region" description="Helical" evidence="8">
    <location>
        <begin position="107"/>
        <end position="128"/>
    </location>
</feature>
<evidence type="ECO:0000256" key="8">
    <source>
        <dbReference type="SAM" id="Phobius"/>
    </source>
</evidence>
<comment type="similarity">
    <text evidence="2">Belongs to the major facilitator superfamily. EmrB family.</text>
</comment>
<dbReference type="InterPro" id="IPR011701">
    <property type="entry name" value="MFS"/>
</dbReference>
<dbReference type="PANTHER" id="PTHR42718">
    <property type="entry name" value="MAJOR FACILITATOR SUPERFAMILY MULTIDRUG TRANSPORTER MFSC"/>
    <property type="match status" value="1"/>
</dbReference>
<feature type="transmembrane region" description="Helical" evidence="8">
    <location>
        <begin position="50"/>
        <end position="70"/>
    </location>
</feature>
<dbReference type="Proteomes" id="UP000239706">
    <property type="component" value="Unassembled WGS sequence"/>
</dbReference>
<comment type="subcellular location">
    <subcellularLocation>
        <location evidence="1">Cell membrane</location>
        <topology evidence="1">Multi-pass membrane protein</topology>
    </subcellularLocation>
</comment>
<dbReference type="SUPFAM" id="SSF103473">
    <property type="entry name" value="MFS general substrate transporter"/>
    <property type="match status" value="1"/>
</dbReference>
<feature type="transmembrane region" description="Helical" evidence="8">
    <location>
        <begin position="441"/>
        <end position="466"/>
    </location>
</feature>
<evidence type="ECO:0000256" key="1">
    <source>
        <dbReference type="ARBA" id="ARBA00004651"/>
    </source>
</evidence>
<keyword evidence="7 8" id="KW-0472">Membrane</keyword>
<feature type="transmembrane region" description="Helical" evidence="8">
    <location>
        <begin position="140"/>
        <end position="164"/>
    </location>
</feature>
<keyword evidence="3" id="KW-0813">Transport</keyword>
<dbReference type="PROSITE" id="PS50850">
    <property type="entry name" value="MFS"/>
    <property type="match status" value="1"/>
</dbReference>
<dbReference type="EMBL" id="PVXO01000069">
    <property type="protein sequence ID" value="PRR77068.1"/>
    <property type="molecule type" value="Genomic_DNA"/>
</dbReference>
<feature type="domain" description="Major facilitator superfamily (MFS) profile" evidence="9">
    <location>
        <begin position="16"/>
        <end position="472"/>
    </location>
</feature>
<evidence type="ECO:0000313" key="11">
    <source>
        <dbReference type="Proteomes" id="UP000239706"/>
    </source>
</evidence>
<evidence type="ECO:0000256" key="7">
    <source>
        <dbReference type="ARBA" id="ARBA00023136"/>
    </source>
</evidence>
<dbReference type="InterPro" id="IPR036259">
    <property type="entry name" value="MFS_trans_sf"/>
</dbReference>
<feature type="transmembrane region" description="Helical" evidence="8">
    <location>
        <begin position="359"/>
        <end position="376"/>
    </location>
</feature>
<dbReference type="FunFam" id="1.20.1720.10:FF:000021">
    <property type="entry name" value="Drug resistance transporter, EmrB/QacA subfamily"/>
    <property type="match status" value="1"/>
</dbReference>
<reference evidence="10 11" key="1">
    <citation type="submission" date="2018-03" db="EMBL/GenBank/DDBJ databases">
        <title>Genome sequence of Clostridium liquoris DSM 100320.</title>
        <authorList>
            <person name="Poehlein A."/>
            <person name="Daniel R."/>
        </authorList>
    </citation>
    <scope>NUCLEOTIDE SEQUENCE [LARGE SCALE GENOMIC DNA]</scope>
    <source>
        <strain evidence="10 11">DSM 100320</strain>
    </source>
</reference>
<keyword evidence="4" id="KW-1003">Cell membrane</keyword>
<dbReference type="NCBIfam" id="TIGR00711">
    <property type="entry name" value="efflux_EmrB"/>
    <property type="match status" value="1"/>
</dbReference>
<keyword evidence="5 8" id="KW-0812">Transmembrane</keyword>
<keyword evidence="11" id="KW-1185">Reference proteome</keyword>
<comment type="caution">
    <text evidence="10">The sequence shown here is derived from an EMBL/GenBank/DDBJ whole genome shotgun (WGS) entry which is preliminary data.</text>
</comment>
<accession>A0A2T0B0Z5</accession>
<dbReference type="CDD" id="cd17321">
    <property type="entry name" value="MFS_MMR_MDR_like"/>
    <property type="match status" value="1"/>
</dbReference>
<dbReference type="Gene3D" id="1.20.1720.10">
    <property type="entry name" value="Multidrug resistance protein D"/>
    <property type="match status" value="1"/>
</dbReference>
<dbReference type="OrthoDB" id="102502at2"/>
<feature type="transmembrane region" description="Helical" evidence="8">
    <location>
        <begin position="229"/>
        <end position="250"/>
    </location>
</feature>
<keyword evidence="6 8" id="KW-1133">Transmembrane helix</keyword>
<evidence type="ECO:0000259" key="9">
    <source>
        <dbReference type="PROSITE" id="PS50850"/>
    </source>
</evidence>
<gene>
    <name evidence="10" type="primary">stp_2</name>
    <name evidence="10" type="ORF">CLLI_25860</name>
</gene>
<dbReference type="GO" id="GO:0022857">
    <property type="term" value="F:transmembrane transporter activity"/>
    <property type="evidence" value="ECO:0007669"/>
    <property type="project" value="InterPro"/>
</dbReference>
<dbReference type="GO" id="GO:0005886">
    <property type="term" value="C:plasma membrane"/>
    <property type="evidence" value="ECO:0007669"/>
    <property type="project" value="UniProtKB-SubCell"/>
</dbReference>
<dbReference type="AlphaFoldDB" id="A0A2T0B0Z5"/>
<feature type="transmembrane region" description="Helical" evidence="8">
    <location>
        <begin position="334"/>
        <end position="353"/>
    </location>
</feature>
<dbReference type="Gene3D" id="1.20.1250.20">
    <property type="entry name" value="MFS general substrate transporter like domains"/>
    <property type="match status" value="1"/>
</dbReference>
<dbReference type="PANTHER" id="PTHR42718:SF9">
    <property type="entry name" value="MAJOR FACILITATOR SUPERFAMILY MULTIDRUG TRANSPORTER MFSC"/>
    <property type="match status" value="1"/>
</dbReference>
<feature type="transmembrane region" description="Helical" evidence="8">
    <location>
        <begin position="14"/>
        <end position="38"/>
    </location>
</feature>
<dbReference type="Pfam" id="PF07690">
    <property type="entry name" value="MFS_1"/>
    <property type="match status" value="1"/>
</dbReference>
<dbReference type="InterPro" id="IPR004638">
    <property type="entry name" value="EmrB-like"/>
</dbReference>
<feature type="transmembrane region" description="Helical" evidence="8">
    <location>
        <begin position="82"/>
        <end position="101"/>
    </location>
</feature>
<dbReference type="PRINTS" id="PR01036">
    <property type="entry name" value="TCRTETB"/>
</dbReference>
<evidence type="ECO:0000313" key="10">
    <source>
        <dbReference type="EMBL" id="PRR77068.1"/>
    </source>
</evidence>
<proteinExistence type="inferred from homology"/>
<name>A0A2T0B0Z5_9CLOT</name>
<evidence type="ECO:0000256" key="2">
    <source>
        <dbReference type="ARBA" id="ARBA00008537"/>
    </source>
</evidence>
<protein>
    <submittedName>
        <fullName evidence="10">Multidrug resistance protein stp</fullName>
    </submittedName>
</protein>
<evidence type="ECO:0000256" key="5">
    <source>
        <dbReference type="ARBA" id="ARBA00022692"/>
    </source>
</evidence>
<feature type="transmembrane region" description="Helical" evidence="8">
    <location>
        <begin position="203"/>
        <end position="223"/>
    </location>
</feature>
<feature type="transmembrane region" description="Helical" evidence="8">
    <location>
        <begin position="397"/>
        <end position="421"/>
    </location>
</feature>
<dbReference type="InterPro" id="IPR020846">
    <property type="entry name" value="MFS_dom"/>
</dbReference>
<feature type="transmembrane region" description="Helical" evidence="8">
    <location>
        <begin position="306"/>
        <end position="327"/>
    </location>
</feature>
<evidence type="ECO:0000256" key="6">
    <source>
        <dbReference type="ARBA" id="ARBA00022989"/>
    </source>
</evidence>
<evidence type="ECO:0000256" key="3">
    <source>
        <dbReference type="ARBA" id="ARBA00022448"/>
    </source>
</evidence>
<sequence>MAEVIEKDVYKNRWLILAVVVMQPFMACLDGSIVNVALPFMAKKLNVSMASIEWVVTSYLIIISGTILIFGRVGDIKGKTTVFKYGLIIFTFGSLLCGISPSLNFLVLSRVIQAIGAAMTMATNQGIITQVFPGNERGRALGISGTFVALGTLIGPPLGGFIISVFSWNYIFLINIPVGIITFIFAIKILPKGNKIKKESLDVKGAVLFFIFVVTLFEGMIIGQQVGYGNIYIIISFIISIVSLIIFILVQNKSSEPLLDFSIFKNRVFSINILCAFISFTALSCVNIIHPFYLQDVLKYSPAKTGMIMTVYPITLSLVAPISGYLSDKIGSKILTLSGLVFVTIGFIFMSSLRETSSLYAILISVAILGMGNGLFQSPNTSLVMSTVPKHKLGIAGSVNALVRNLGFIFGVSASTSILYNRMSYKIGYKVLNYIPGREDVFIYAMRVVYISAAVICAFGFILSLIDKVKTVSDNK</sequence>
<dbReference type="RefSeq" id="WP_106064619.1">
    <property type="nucleotide sequence ID" value="NZ_PVXO01000069.1"/>
</dbReference>
<feature type="transmembrane region" description="Helical" evidence="8">
    <location>
        <begin position="170"/>
        <end position="191"/>
    </location>
</feature>
<organism evidence="10 11">
    <name type="scientific">Clostridium liquoris</name>
    <dbReference type="NCBI Taxonomy" id="1289519"/>
    <lineage>
        <taxon>Bacteria</taxon>
        <taxon>Bacillati</taxon>
        <taxon>Bacillota</taxon>
        <taxon>Clostridia</taxon>
        <taxon>Eubacteriales</taxon>
        <taxon>Clostridiaceae</taxon>
        <taxon>Clostridium</taxon>
    </lineage>
</organism>
<feature type="transmembrane region" description="Helical" evidence="8">
    <location>
        <begin position="271"/>
        <end position="294"/>
    </location>
</feature>
<evidence type="ECO:0000256" key="4">
    <source>
        <dbReference type="ARBA" id="ARBA00022475"/>
    </source>
</evidence>